<reference evidence="2 3" key="1">
    <citation type="submission" date="2024-11" db="EMBL/GenBank/DDBJ databases">
        <authorList>
            <person name="Heng Y.C."/>
            <person name="Lim A.C.H."/>
            <person name="Lee J.K.Y."/>
            <person name="Kittelmann S."/>
        </authorList>
    </citation>
    <scope>NUCLEOTIDE SEQUENCE [LARGE SCALE GENOMIC DNA]</scope>
    <source>
        <strain evidence="2 3">WILCCON 0269</strain>
    </source>
</reference>
<dbReference type="EMBL" id="JBJHZX010000206">
    <property type="protein sequence ID" value="MFL0198943.1"/>
    <property type="molecule type" value="Genomic_DNA"/>
</dbReference>
<keyword evidence="3" id="KW-1185">Reference proteome</keyword>
<feature type="domain" description="HTH-like" evidence="1">
    <location>
        <begin position="21"/>
        <end position="73"/>
    </location>
</feature>
<feature type="non-terminal residue" evidence="2">
    <location>
        <position position="94"/>
    </location>
</feature>
<accession>A0ABW8ST61</accession>
<dbReference type="RefSeq" id="WP_406795043.1">
    <property type="nucleotide sequence ID" value="NZ_JBJHZX010000206.1"/>
</dbReference>
<sequence length="94" mass="10826">RPKGGKPKGYSVNGDGEKVCDDQIKEFILEAIDGDAINYGYRKITYHIRKYYNLVINHKKVYRLCKELGILKDQRIIKAKIKRNIAVNRTITGS</sequence>
<proteinExistence type="predicted"/>
<gene>
    <name evidence="2" type="ORF">ACJDU8_25865</name>
</gene>
<dbReference type="Proteomes" id="UP001623660">
    <property type="component" value="Unassembled WGS sequence"/>
</dbReference>
<name>A0ABW8ST61_9CLOT</name>
<dbReference type="InterPro" id="IPR025948">
    <property type="entry name" value="HTH-like_dom"/>
</dbReference>
<protein>
    <submittedName>
        <fullName evidence="2">Transposase</fullName>
    </submittedName>
</protein>
<comment type="caution">
    <text evidence="2">The sequence shown here is derived from an EMBL/GenBank/DDBJ whole genome shotgun (WGS) entry which is preliminary data.</text>
</comment>
<organism evidence="2 3">
    <name type="scientific">Candidatus Clostridium eludens</name>
    <dbReference type="NCBI Taxonomy" id="3381663"/>
    <lineage>
        <taxon>Bacteria</taxon>
        <taxon>Bacillati</taxon>
        <taxon>Bacillota</taxon>
        <taxon>Clostridia</taxon>
        <taxon>Eubacteriales</taxon>
        <taxon>Clostridiaceae</taxon>
        <taxon>Clostridium</taxon>
    </lineage>
</organism>
<evidence type="ECO:0000313" key="2">
    <source>
        <dbReference type="EMBL" id="MFL0198943.1"/>
    </source>
</evidence>
<dbReference type="Pfam" id="PF13276">
    <property type="entry name" value="HTH_21"/>
    <property type="match status" value="1"/>
</dbReference>
<feature type="non-terminal residue" evidence="2">
    <location>
        <position position="1"/>
    </location>
</feature>
<evidence type="ECO:0000313" key="3">
    <source>
        <dbReference type="Proteomes" id="UP001623660"/>
    </source>
</evidence>
<evidence type="ECO:0000259" key="1">
    <source>
        <dbReference type="Pfam" id="PF13276"/>
    </source>
</evidence>